<dbReference type="SUPFAM" id="SSF111369">
    <property type="entry name" value="HlyD-like secretion proteins"/>
    <property type="match status" value="1"/>
</dbReference>
<feature type="domain" description="Multidrug resistance protein MdtA-like alpha-helical hairpin" evidence="5">
    <location>
        <begin position="117"/>
        <end position="186"/>
    </location>
</feature>
<dbReference type="GO" id="GO:0022857">
    <property type="term" value="F:transmembrane transporter activity"/>
    <property type="evidence" value="ECO:0007669"/>
    <property type="project" value="InterPro"/>
</dbReference>
<evidence type="ECO:0000313" key="9">
    <source>
        <dbReference type="EMBL" id="NEV62273.1"/>
    </source>
</evidence>
<dbReference type="Pfam" id="PF25917">
    <property type="entry name" value="BSH_RND"/>
    <property type="match status" value="1"/>
</dbReference>
<dbReference type="FunFam" id="2.40.420.20:FF:000001">
    <property type="entry name" value="Efflux RND transporter periplasmic adaptor subunit"/>
    <property type="match status" value="1"/>
</dbReference>
<evidence type="ECO:0000256" key="2">
    <source>
        <dbReference type="ARBA" id="ARBA00009477"/>
    </source>
</evidence>
<dbReference type="Gene3D" id="2.40.30.170">
    <property type="match status" value="1"/>
</dbReference>
<feature type="domain" description="Multidrug resistance protein MdtA-like C-terminal permuted SH3" evidence="8">
    <location>
        <begin position="320"/>
        <end position="379"/>
    </location>
</feature>
<keyword evidence="3" id="KW-0175">Coiled coil</keyword>
<evidence type="ECO:0000256" key="4">
    <source>
        <dbReference type="SAM" id="MobiDB-lite"/>
    </source>
</evidence>
<dbReference type="Gene3D" id="1.10.287.470">
    <property type="entry name" value="Helix hairpin bin"/>
    <property type="match status" value="1"/>
</dbReference>
<evidence type="ECO:0000259" key="8">
    <source>
        <dbReference type="Pfam" id="PF25967"/>
    </source>
</evidence>
<evidence type="ECO:0000313" key="10">
    <source>
        <dbReference type="Proteomes" id="UP000483379"/>
    </source>
</evidence>
<comment type="similarity">
    <text evidence="2">Belongs to the membrane fusion protein (MFP) (TC 8.A.1) family.</text>
</comment>
<dbReference type="GO" id="GO:0046677">
    <property type="term" value="P:response to antibiotic"/>
    <property type="evidence" value="ECO:0007669"/>
    <property type="project" value="TreeGrafter"/>
</dbReference>
<sequence length="427" mass="46498">MPTPAVSTSRRRSSLLEGASFSAVVGGLAVVVGLPGCSQEQGSQPLPSPPTVGVIEVAKQKVNPFFEFVGKTRPKESVALRARVTGFLEERAFEEGGKVEVDQVLFRIEPEQYAATVAQAEAALTAAKATLNQARVDLARYRELAETKNISQQKVDEAEARVLVEEAAVETAAADLRKTRLDLDYTEIKAPIAGRIDLAAYDVGNLVGPDSGVMATINKMDPLDVTFSIAETWYLELARIEIDSERTGQDIDEYAHVPLIKLPDGTLYEHQGTFDFFDNKVDEKTGTVLIRAEFPNPDRLLLPGQFVTVVVERREALDKVLVPQAAVLTDQAGFYVLLVNKDDKVESRRIQTGQRFGASWVVEKGLKPGERIVLYGIQKVRPGLSVKPELTAAPSVAATSEDAADIPEVEIVPEEDSSQARPSARSE</sequence>
<name>A0A6M0K010_9GAMM</name>
<keyword evidence="10" id="KW-1185">Reference proteome</keyword>
<dbReference type="InterPro" id="IPR058627">
    <property type="entry name" value="MdtA-like_C"/>
</dbReference>
<dbReference type="RefSeq" id="WP_164452746.1">
    <property type="nucleotide sequence ID" value="NZ_JAAIJQ010000025.1"/>
</dbReference>
<dbReference type="EMBL" id="JAAIJQ010000025">
    <property type="protein sequence ID" value="NEV62273.1"/>
    <property type="molecule type" value="Genomic_DNA"/>
</dbReference>
<feature type="domain" description="Multidrug resistance protein MdtA-like barrel-sandwich hybrid" evidence="6">
    <location>
        <begin position="77"/>
        <end position="207"/>
    </location>
</feature>
<dbReference type="GO" id="GO:0005886">
    <property type="term" value="C:plasma membrane"/>
    <property type="evidence" value="ECO:0007669"/>
    <property type="project" value="UniProtKB-SubCell"/>
</dbReference>
<feature type="coiled-coil region" evidence="3">
    <location>
        <begin position="117"/>
        <end position="161"/>
    </location>
</feature>
<dbReference type="Pfam" id="PF25876">
    <property type="entry name" value="HH_MFP_RND"/>
    <property type="match status" value="1"/>
</dbReference>
<evidence type="ECO:0000259" key="6">
    <source>
        <dbReference type="Pfam" id="PF25917"/>
    </source>
</evidence>
<dbReference type="Gene3D" id="2.40.50.100">
    <property type="match status" value="1"/>
</dbReference>
<feature type="compositionally biased region" description="Acidic residues" evidence="4">
    <location>
        <begin position="402"/>
        <end position="417"/>
    </location>
</feature>
<dbReference type="PANTHER" id="PTHR30158">
    <property type="entry name" value="ACRA/E-RELATED COMPONENT OF DRUG EFFLUX TRANSPORTER"/>
    <property type="match status" value="1"/>
</dbReference>
<evidence type="ECO:0000256" key="1">
    <source>
        <dbReference type="ARBA" id="ARBA00004519"/>
    </source>
</evidence>
<protein>
    <submittedName>
        <fullName evidence="9">Efflux RND transporter periplasmic adaptor subunit</fullName>
    </submittedName>
</protein>
<dbReference type="InterPro" id="IPR058624">
    <property type="entry name" value="MdtA-like_HH"/>
</dbReference>
<dbReference type="InterPro" id="IPR006143">
    <property type="entry name" value="RND_pump_MFP"/>
</dbReference>
<gene>
    <name evidence="9" type="ORF">G3446_10290</name>
</gene>
<dbReference type="InterPro" id="IPR058625">
    <property type="entry name" value="MdtA-like_BSH"/>
</dbReference>
<comment type="caution">
    <text evidence="9">The sequence shown here is derived from an EMBL/GenBank/DDBJ whole genome shotgun (WGS) entry which is preliminary data.</text>
</comment>
<evidence type="ECO:0000259" key="5">
    <source>
        <dbReference type="Pfam" id="PF25876"/>
    </source>
</evidence>
<dbReference type="Gene3D" id="2.40.420.20">
    <property type="match status" value="1"/>
</dbReference>
<proteinExistence type="inferred from homology"/>
<reference evidence="9 10" key="1">
    <citation type="submission" date="2020-02" db="EMBL/GenBank/DDBJ databases">
        <title>Genome sequences of Thiorhodococcus mannitoliphagus and Thiorhodococcus minor, purple sulfur photosynthetic bacteria in the gammaproteobacterial family, Chromatiaceae.</title>
        <authorList>
            <person name="Aviles F.A."/>
            <person name="Meyer T.E."/>
            <person name="Kyndt J.A."/>
        </authorList>
    </citation>
    <scope>NUCLEOTIDE SEQUENCE [LARGE SCALE GENOMIC DNA]</scope>
    <source>
        <strain evidence="9 10">DSM 11518</strain>
    </source>
</reference>
<dbReference type="Pfam" id="PF25967">
    <property type="entry name" value="RND-MFP_C"/>
    <property type="match status" value="1"/>
</dbReference>
<dbReference type="NCBIfam" id="TIGR01730">
    <property type="entry name" value="RND_mfp"/>
    <property type="match status" value="1"/>
</dbReference>
<evidence type="ECO:0000256" key="3">
    <source>
        <dbReference type="SAM" id="Coils"/>
    </source>
</evidence>
<dbReference type="Pfam" id="PF25944">
    <property type="entry name" value="Beta-barrel_RND"/>
    <property type="match status" value="1"/>
</dbReference>
<accession>A0A6M0K010</accession>
<dbReference type="Proteomes" id="UP000483379">
    <property type="component" value="Unassembled WGS sequence"/>
</dbReference>
<feature type="domain" description="Multidrug resistance protein MdtA-like beta-barrel" evidence="7">
    <location>
        <begin position="262"/>
        <end position="312"/>
    </location>
</feature>
<feature type="region of interest" description="Disordered" evidence="4">
    <location>
        <begin position="392"/>
        <end position="427"/>
    </location>
</feature>
<comment type="subcellular location">
    <subcellularLocation>
        <location evidence="1">Cell inner membrane</location>
        <topology evidence="1">Lipid-anchor</topology>
    </subcellularLocation>
</comment>
<organism evidence="9 10">
    <name type="scientific">Thiorhodococcus minor</name>
    <dbReference type="NCBI Taxonomy" id="57489"/>
    <lineage>
        <taxon>Bacteria</taxon>
        <taxon>Pseudomonadati</taxon>
        <taxon>Pseudomonadota</taxon>
        <taxon>Gammaproteobacteria</taxon>
        <taxon>Chromatiales</taxon>
        <taxon>Chromatiaceae</taxon>
        <taxon>Thiorhodococcus</taxon>
    </lineage>
</organism>
<evidence type="ECO:0000259" key="7">
    <source>
        <dbReference type="Pfam" id="PF25944"/>
    </source>
</evidence>
<dbReference type="AlphaFoldDB" id="A0A6M0K010"/>
<dbReference type="InterPro" id="IPR058626">
    <property type="entry name" value="MdtA-like_b-barrel"/>
</dbReference>